<dbReference type="InterPro" id="IPR013325">
    <property type="entry name" value="RNA_pol_sigma_r2"/>
</dbReference>
<sequence length="175" mass="20514">MAIIKLVKKAQKGDEQAYIQLFQQFEADIYRTAFVYVNNQEDALDVVQEVAYRSFKKIKSLKQPKYFKTWLIRITIRCAVDLLNKRKKVVQLNTSYEELIEDEQDLDLSLALSLEDIINQLAPNEKSVVLLKYYYDYTFQEISDVLEIPLGSAKSLLYRAIRKLRKDLEGSDFVE</sequence>
<dbReference type="GO" id="GO:0003677">
    <property type="term" value="F:DNA binding"/>
    <property type="evidence" value="ECO:0007669"/>
    <property type="project" value="InterPro"/>
</dbReference>
<organism evidence="7 8">
    <name type="scientific">Aquisalibacillus elongatus</name>
    <dbReference type="NCBI Taxonomy" id="485577"/>
    <lineage>
        <taxon>Bacteria</taxon>
        <taxon>Bacillati</taxon>
        <taxon>Bacillota</taxon>
        <taxon>Bacilli</taxon>
        <taxon>Bacillales</taxon>
        <taxon>Bacillaceae</taxon>
        <taxon>Aquisalibacillus</taxon>
    </lineage>
</organism>
<gene>
    <name evidence="7" type="ORF">EDC24_2042</name>
</gene>
<dbReference type="InterPro" id="IPR014284">
    <property type="entry name" value="RNA_pol_sigma-70_dom"/>
</dbReference>
<comment type="caution">
    <text evidence="7">The sequence shown here is derived from an EMBL/GenBank/DDBJ whole genome shotgun (WGS) entry which is preliminary data.</text>
</comment>
<evidence type="ECO:0000313" key="7">
    <source>
        <dbReference type="EMBL" id="RPF52052.1"/>
    </source>
</evidence>
<dbReference type="AlphaFoldDB" id="A0A3N5BY16"/>
<dbReference type="SUPFAM" id="SSF88946">
    <property type="entry name" value="Sigma2 domain of RNA polymerase sigma factors"/>
    <property type="match status" value="1"/>
</dbReference>
<evidence type="ECO:0000259" key="6">
    <source>
        <dbReference type="Pfam" id="PF08281"/>
    </source>
</evidence>
<dbReference type="Gene3D" id="1.10.1740.10">
    <property type="match status" value="1"/>
</dbReference>
<accession>A0A3N5BY16</accession>
<comment type="similarity">
    <text evidence="1">Belongs to the sigma-70 factor family. ECF subfamily.</text>
</comment>
<dbReference type="GO" id="GO:0016987">
    <property type="term" value="F:sigma factor activity"/>
    <property type="evidence" value="ECO:0007669"/>
    <property type="project" value="UniProtKB-KW"/>
</dbReference>
<dbReference type="InterPro" id="IPR007627">
    <property type="entry name" value="RNA_pol_sigma70_r2"/>
</dbReference>
<dbReference type="Proteomes" id="UP000276443">
    <property type="component" value="Unassembled WGS sequence"/>
</dbReference>
<feature type="domain" description="RNA polymerase sigma-70 region 2" evidence="5">
    <location>
        <begin position="21"/>
        <end position="88"/>
    </location>
</feature>
<dbReference type="Pfam" id="PF04542">
    <property type="entry name" value="Sigma70_r2"/>
    <property type="match status" value="1"/>
</dbReference>
<evidence type="ECO:0000256" key="2">
    <source>
        <dbReference type="ARBA" id="ARBA00023015"/>
    </source>
</evidence>
<evidence type="ECO:0000313" key="8">
    <source>
        <dbReference type="Proteomes" id="UP000276443"/>
    </source>
</evidence>
<dbReference type="Pfam" id="PF08281">
    <property type="entry name" value="Sigma70_r4_2"/>
    <property type="match status" value="1"/>
</dbReference>
<evidence type="ECO:0000256" key="4">
    <source>
        <dbReference type="ARBA" id="ARBA00023163"/>
    </source>
</evidence>
<dbReference type="PANTHER" id="PTHR43133">
    <property type="entry name" value="RNA POLYMERASE ECF-TYPE SIGMA FACTO"/>
    <property type="match status" value="1"/>
</dbReference>
<dbReference type="CDD" id="cd06171">
    <property type="entry name" value="Sigma70_r4"/>
    <property type="match status" value="1"/>
</dbReference>
<dbReference type="InterPro" id="IPR013324">
    <property type="entry name" value="RNA_pol_sigma_r3/r4-like"/>
</dbReference>
<dbReference type="RefSeq" id="WP_124222581.1">
    <property type="nucleotide sequence ID" value="NZ_RKRF01000010.1"/>
</dbReference>
<keyword evidence="3" id="KW-0731">Sigma factor</keyword>
<keyword evidence="8" id="KW-1185">Reference proteome</keyword>
<dbReference type="OrthoDB" id="9782703at2"/>
<dbReference type="InterPro" id="IPR039425">
    <property type="entry name" value="RNA_pol_sigma-70-like"/>
</dbReference>
<dbReference type="NCBIfam" id="TIGR02937">
    <property type="entry name" value="sigma70-ECF"/>
    <property type="match status" value="1"/>
</dbReference>
<dbReference type="GO" id="GO:0006352">
    <property type="term" value="P:DNA-templated transcription initiation"/>
    <property type="evidence" value="ECO:0007669"/>
    <property type="project" value="InterPro"/>
</dbReference>
<evidence type="ECO:0000256" key="3">
    <source>
        <dbReference type="ARBA" id="ARBA00023082"/>
    </source>
</evidence>
<keyword evidence="2" id="KW-0805">Transcription regulation</keyword>
<dbReference type="PANTHER" id="PTHR43133:SF51">
    <property type="entry name" value="RNA POLYMERASE SIGMA FACTOR"/>
    <property type="match status" value="1"/>
</dbReference>
<feature type="domain" description="RNA polymerase sigma factor 70 region 4 type 2" evidence="6">
    <location>
        <begin position="113"/>
        <end position="164"/>
    </location>
</feature>
<dbReference type="Gene3D" id="1.10.10.10">
    <property type="entry name" value="Winged helix-like DNA-binding domain superfamily/Winged helix DNA-binding domain"/>
    <property type="match status" value="1"/>
</dbReference>
<evidence type="ECO:0000259" key="5">
    <source>
        <dbReference type="Pfam" id="PF04542"/>
    </source>
</evidence>
<dbReference type="InterPro" id="IPR013249">
    <property type="entry name" value="RNA_pol_sigma70_r4_t2"/>
</dbReference>
<dbReference type="EMBL" id="RKRF01000010">
    <property type="protein sequence ID" value="RPF52052.1"/>
    <property type="molecule type" value="Genomic_DNA"/>
</dbReference>
<name>A0A3N5BY16_9BACI</name>
<dbReference type="SUPFAM" id="SSF88659">
    <property type="entry name" value="Sigma3 and sigma4 domains of RNA polymerase sigma factors"/>
    <property type="match status" value="1"/>
</dbReference>
<dbReference type="InterPro" id="IPR036388">
    <property type="entry name" value="WH-like_DNA-bd_sf"/>
</dbReference>
<evidence type="ECO:0000256" key="1">
    <source>
        <dbReference type="ARBA" id="ARBA00010641"/>
    </source>
</evidence>
<reference evidence="7 8" key="1">
    <citation type="submission" date="2018-11" db="EMBL/GenBank/DDBJ databases">
        <title>Genomic Encyclopedia of Type Strains, Phase IV (KMG-IV): sequencing the most valuable type-strain genomes for metagenomic binning, comparative biology and taxonomic classification.</title>
        <authorList>
            <person name="Goeker M."/>
        </authorList>
    </citation>
    <scope>NUCLEOTIDE SEQUENCE [LARGE SCALE GENOMIC DNA]</scope>
    <source>
        <strain evidence="7 8">DSM 18090</strain>
    </source>
</reference>
<keyword evidence="4" id="KW-0804">Transcription</keyword>
<proteinExistence type="inferred from homology"/>
<protein>
    <submittedName>
        <fullName evidence="7">RNA polymerase sigma-70 factor (ECF subfamily)</fullName>
    </submittedName>
</protein>